<dbReference type="Proteomes" id="UP000288805">
    <property type="component" value="Unassembled WGS sequence"/>
</dbReference>
<evidence type="ECO:0000313" key="1">
    <source>
        <dbReference type="EMBL" id="RVW16499.1"/>
    </source>
</evidence>
<name>A0A438BZV6_VITVI</name>
<dbReference type="AlphaFoldDB" id="A0A438BZV6"/>
<evidence type="ECO:0000313" key="2">
    <source>
        <dbReference type="Proteomes" id="UP000288805"/>
    </source>
</evidence>
<gene>
    <name evidence="1" type="primary">VvCHDh000004_966</name>
    <name evidence="1" type="ORF">CK203_069308</name>
</gene>
<dbReference type="EMBL" id="QGNW01002588">
    <property type="protein sequence ID" value="RVW16499.1"/>
    <property type="molecule type" value="Genomic_DNA"/>
</dbReference>
<dbReference type="PANTHER" id="PTHR33116:SF78">
    <property type="entry name" value="OS12G0587133 PROTEIN"/>
    <property type="match status" value="1"/>
</dbReference>
<accession>A0A438BZV6</accession>
<comment type="caution">
    <text evidence="1">The sequence shown here is derived from an EMBL/GenBank/DDBJ whole genome shotgun (WGS) entry which is preliminary data.</text>
</comment>
<dbReference type="PANTHER" id="PTHR33116">
    <property type="entry name" value="REVERSE TRANSCRIPTASE ZINC-BINDING DOMAIN-CONTAINING PROTEIN-RELATED-RELATED"/>
    <property type="match status" value="1"/>
</dbReference>
<protein>
    <submittedName>
        <fullName evidence="1">Putative ribonuclease H protein</fullName>
    </submittedName>
</protein>
<proteinExistence type="predicted"/>
<organism evidence="1 2">
    <name type="scientific">Vitis vinifera</name>
    <name type="common">Grape</name>
    <dbReference type="NCBI Taxonomy" id="29760"/>
    <lineage>
        <taxon>Eukaryota</taxon>
        <taxon>Viridiplantae</taxon>
        <taxon>Streptophyta</taxon>
        <taxon>Embryophyta</taxon>
        <taxon>Tracheophyta</taxon>
        <taxon>Spermatophyta</taxon>
        <taxon>Magnoliopsida</taxon>
        <taxon>eudicotyledons</taxon>
        <taxon>Gunneridae</taxon>
        <taxon>Pentapetalae</taxon>
        <taxon>rosids</taxon>
        <taxon>Vitales</taxon>
        <taxon>Vitaceae</taxon>
        <taxon>Viteae</taxon>
        <taxon>Vitis</taxon>
    </lineage>
</organism>
<reference evidence="1 2" key="1">
    <citation type="journal article" date="2018" name="PLoS Genet.">
        <title>Population sequencing reveals clonal diversity and ancestral inbreeding in the grapevine cultivar Chardonnay.</title>
        <authorList>
            <person name="Roach M.J."/>
            <person name="Johnson D.L."/>
            <person name="Bohlmann J."/>
            <person name="van Vuuren H.J."/>
            <person name="Jones S.J."/>
            <person name="Pretorius I.S."/>
            <person name="Schmidt S.A."/>
            <person name="Borneman A.R."/>
        </authorList>
    </citation>
    <scope>NUCLEOTIDE SEQUENCE [LARGE SCALE GENOMIC DNA]</scope>
    <source>
        <strain evidence="2">cv. Chardonnay</strain>
        <tissue evidence="1">Leaf</tissue>
    </source>
</reference>
<sequence length="330" mass="37898">MEGYKEIGTCMLGVMLDGGSLHMTSSMGSLLKQAILPLCVCISIWEFPFNHWHLHGRVSCWMAVSKIWNADLSPVVLSFRSVTLSPSSSSAPQLCFILELRDIWQRSSQLLGQVSNSEQTQILYPTRIPIKMSLFQMPKVVARRLEKLQRDFLWGGGTLERKAHLVKWEVVCVDKEKGGLGIRKLALLNKALLGRWIWRFAFEKENLWKKEILKETNWCWENIEFTVGNGTKIRFWTDHWCGLAALSQSFPQLYALVVHRNATVDEVWDPNFGQGGWNLSFIRAFNDWELDLVGDLLTVLRGYRLTLEEDSVTWKGGRNGKLVLRKHTDC</sequence>